<dbReference type="EMBL" id="BARW01018357">
    <property type="protein sequence ID" value="GAI98039.1"/>
    <property type="molecule type" value="Genomic_DNA"/>
</dbReference>
<accession>X1V095</accession>
<organism evidence="1">
    <name type="scientific">marine sediment metagenome</name>
    <dbReference type="NCBI Taxonomy" id="412755"/>
    <lineage>
        <taxon>unclassified sequences</taxon>
        <taxon>metagenomes</taxon>
        <taxon>ecological metagenomes</taxon>
    </lineage>
</organism>
<comment type="caution">
    <text evidence="1">The sequence shown here is derived from an EMBL/GenBank/DDBJ whole genome shotgun (WGS) entry which is preliminary data.</text>
</comment>
<proteinExistence type="predicted"/>
<evidence type="ECO:0000313" key="1">
    <source>
        <dbReference type="EMBL" id="GAI98039.1"/>
    </source>
</evidence>
<reference evidence="1" key="1">
    <citation type="journal article" date="2014" name="Front. Microbiol.">
        <title>High frequency of phylogenetically diverse reductive dehalogenase-homologous genes in deep subseafloor sedimentary metagenomes.</title>
        <authorList>
            <person name="Kawai M."/>
            <person name="Futagami T."/>
            <person name="Toyoda A."/>
            <person name="Takaki Y."/>
            <person name="Nishi S."/>
            <person name="Hori S."/>
            <person name="Arai W."/>
            <person name="Tsubouchi T."/>
            <person name="Morono Y."/>
            <person name="Uchiyama I."/>
            <person name="Ito T."/>
            <person name="Fujiyama A."/>
            <person name="Inagaki F."/>
            <person name="Takami H."/>
        </authorList>
    </citation>
    <scope>NUCLEOTIDE SEQUENCE</scope>
    <source>
        <strain evidence="1">Expedition CK06-06</strain>
    </source>
</reference>
<name>X1V095_9ZZZZ</name>
<gene>
    <name evidence="1" type="ORF">S12H4_31452</name>
</gene>
<protein>
    <submittedName>
        <fullName evidence="1">Uncharacterized protein</fullName>
    </submittedName>
</protein>
<sequence>MPEKIKRFGDMKPPPLPCDEKIDVTAILDQDVLWEDFQELSGKTGLFMWIVVSDLESKRKLGFSCGGKVVMSKLNEAKERRLLPLVGKLVKVKDYYDIL</sequence>
<dbReference type="AlphaFoldDB" id="X1V095"/>